<accession>A0ABS7Y9M8</accession>
<organism evidence="3 4">
    <name type="scientific">Massilia hydrophila</name>
    <dbReference type="NCBI Taxonomy" id="3044279"/>
    <lineage>
        <taxon>Bacteria</taxon>
        <taxon>Pseudomonadati</taxon>
        <taxon>Pseudomonadota</taxon>
        <taxon>Betaproteobacteria</taxon>
        <taxon>Burkholderiales</taxon>
        <taxon>Oxalobacteraceae</taxon>
        <taxon>Telluria group</taxon>
        <taxon>Massilia</taxon>
    </lineage>
</organism>
<keyword evidence="2" id="KW-1133">Transmembrane helix</keyword>
<gene>
    <name evidence="3" type="ORF">LE190_10770</name>
</gene>
<dbReference type="EMBL" id="JAHYBX010000003">
    <property type="protein sequence ID" value="MCA1856398.1"/>
    <property type="molecule type" value="Genomic_DNA"/>
</dbReference>
<feature type="region of interest" description="Disordered" evidence="1">
    <location>
        <begin position="1"/>
        <end position="24"/>
    </location>
</feature>
<evidence type="ECO:0000313" key="4">
    <source>
        <dbReference type="Proteomes" id="UP001198602"/>
    </source>
</evidence>
<evidence type="ECO:0000256" key="2">
    <source>
        <dbReference type="SAM" id="Phobius"/>
    </source>
</evidence>
<reference evidence="3 4" key="1">
    <citation type="submission" date="2021-07" db="EMBL/GenBank/DDBJ databases">
        <title>Characterization of Violacein-producing bacteria and related species.</title>
        <authorList>
            <person name="Wilson H.S."/>
            <person name="De Leon M.E."/>
        </authorList>
    </citation>
    <scope>NUCLEOTIDE SEQUENCE [LARGE SCALE GENOMIC DNA]</scope>
    <source>
        <strain evidence="3 4">HSC-2F05</strain>
    </source>
</reference>
<comment type="caution">
    <text evidence="3">The sequence shown here is derived from an EMBL/GenBank/DDBJ whole genome shotgun (WGS) entry which is preliminary data.</text>
</comment>
<evidence type="ECO:0000313" key="3">
    <source>
        <dbReference type="EMBL" id="MCA1856398.1"/>
    </source>
</evidence>
<proteinExistence type="predicted"/>
<keyword evidence="4" id="KW-1185">Reference proteome</keyword>
<dbReference type="Proteomes" id="UP001198602">
    <property type="component" value="Unassembled WGS sequence"/>
</dbReference>
<keyword evidence="2" id="KW-0472">Membrane</keyword>
<feature type="transmembrane region" description="Helical" evidence="2">
    <location>
        <begin position="51"/>
        <end position="73"/>
    </location>
</feature>
<sequence>MQPTDENQPEPMRPNLMAVRRTGTRGEDSILAMLERERDGERGVGVAHPRLARYGAGAALALALAATLAWMAADRQGKRAGRPDLAEAAPAQLRQVPAMPPLRPAGAAIVDQPLHDDGAPPLRLLKPALAAAEPPAPALITDLLPSRPLAQASPDPAACLPAPVARPSSVSLASNTVRPRPSRPLRSAIPGRAAEAPDPDVLLISAVITHANGHAAPGSAATELLCPNGACRPRSPRR</sequence>
<name>A0ABS7Y9M8_9BURK</name>
<keyword evidence="2" id="KW-0812">Transmembrane</keyword>
<feature type="region of interest" description="Disordered" evidence="1">
    <location>
        <begin position="168"/>
        <end position="193"/>
    </location>
</feature>
<protein>
    <submittedName>
        <fullName evidence="3">Uncharacterized protein</fullName>
    </submittedName>
</protein>
<dbReference type="RefSeq" id="WP_225238684.1">
    <property type="nucleotide sequence ID" value="NZ_JAHYBX010000003.1"/>
</dbReference>
<feature type="compositionally biased region" description="Polar residues" evidence="1">
    <location>
        <begin position="168"/>
        <end position="177"/>
    </location>
</feature>
<evidence type="ECO:0000256" key="1">
    <source>
        <dbReference type="SAM" id="MobiDB-lite"/>
    </source>
</evidence>